<proteinExistence type="predicted"/>
<reference evidence="1 2" key="1">
    <citation type="journal article" date="2019" name="Int. J. Syst. Evol. Microbiol.">
        <title>The Global Catalogue of Microorganisms (GCM) 10K type strain sequencing project: providing services to taxonomists for standard genome sequencing and annotation.</title>
        <authorList>
            <consortium name="The Broad Institute Genomics Platform"/>
            <consortium name="The Broad Institute Genome Sequencing Center for Infectious Disease"/>
            <person name="Wu L."/>
            <person name="Ma J."/>
        </authorList>
    </citation>
    <scope>NUCLEOTIDE SEQUENCE [LARGE SCALE GENOMIC DNA]</scope>
    <source>
        <strain evidence="1 2">JCM 11756</strain>
    </source>
</reference>
<comment type="caution">
    <text evidence="1">The sequence shown here is derived from an EMBL/GenBank/DDBJ whole genome shotgun (WGS) entry which is preliminary data.</text>
</comment>
<name>A0ABN1Z4Q7_9ACTN</name>
<organism evidence="1 2">
    <name type="scientific">Streptomyces thermospinosisporus</name>
    <dbReference type="NCBI Taxonomy" id="161482"/>
    <lineage>
        <taxon>Bacteria</taxon>
        <taxon>Bacillati</taxon>
        <taxon>Actinomycetota</taxon>
        <taxon>Actinomycetes</taxon>
        <taxon>Kitasatosporales</taxon>
        <taxon>Streptomycetaceae</taxon>
        <taxon>Streptomyces</taxon>
    </lineage>
</organism>
<protein>
    <submittedName>
        <fullName evidence="1">Uncharacterized protein</fullName>
    </submittedName>
</protein>
<evidence type="ECO:0000313" key="2">
    <source>
        <dbReference type="Proteomes" id="UP001500973"/>
    </source>
</evidence>
<dbReference type="RefSeq" id="WP_344015506.1">
    <property type="nucleotide sequence ID" value="NZ_BAAAIZ010000090.1"/>
</dbReference>
<sequence length="109" mass="12452">MAVIQPALDGSIPSPAPERRRIDDYDAWVDRVRPVFLEVARSGEPFLFWEVAHRHRLPDPPDRDHDWGRLAAQLHREGVTRTAGFGLTRDRSGVRRWRGTAAARDGRFG</sequence>
<gene>
    <name evidence="1" type="ORF">GCM10009601_51260</name>
</gene>
<accession>A0ABN1Z4Q7</accession>
<keyword evidence="2" id="KW-1185">Reference proteome</keyword>
<dbReference type="EMBL" id="BAAAIZ010000090">
    <property type="protein sequence ID" value="GAA1431718.1"/>
    <property type="molecule type" value="Genomic_DNA"/>
</dbReference>
<evidence type="ECO:0000313" key="1">
    <source>
        <dbReference type="EMBL" id="GAA1431718.1"/>
    </source>
</evidence>
<dbReference type="Proteomes" id="UP001500973">
    <property type="component" value="Unassembled WGS sequence"/>
</dbReference>